<dbReference type="EMBL" id="AP023321">
    <property type="protein sequence ID" value="BCI60331.1"/>
    <property type="molecule type" value="Genomic_DNA"/>
</dbReference>
<protein>
    <submittedName>
        <fullName evidence="1">Uncharacterized protein</fullName>
    </submittedName>
</protein>
<name>A0A7I8D0L8_9FIRM</name>
<reference evidence="2" key="1">
    <citation type="submission" date="2020-07" db="EMBL/GenBank/DDBJ databases">
        <title>Complete genome sequencing of Clostridia bacterium strain 12CBH8.</title>
        <authorList>
            <person name="Sakamoto M."/>
            <person name="Murakami T."/>
            <person name="Mori H."/>
        </authorList>
    </citation>
    <scope>NUCLEOTIDE SEQUENCE [LARGE SCALE GENOMIC DNA]</scope>
    <source>
        <strain evidence="2">12CBH8</strain>
    </source>
</reference>
<sequence>MGLYGLILSIRSLYTKKGDSKNKLSPFLVNIRRHRLKRPPLGILYLLYCFKGSIQSGNQIICVFNANG</sequence>
<proteinExistence type="predicted"/>
<accession>A0A7I8D0L8</accession>
<dbReference type="AlphaFoldDB" id="A0A7I8D0L8"/>
<dbReference type="Proteomes" id="UP000593890">
    <property type="component" value="Chromosome"/>
</dbReference>
<organism evidence="1 2">
    <name type="scientific">Solibaculum mannosilyticum</name>
    <dbReference type="NCBI Taxonomy" id="2780922"/>
    <lineage>
        <taxon>Bacteria</taxon>
        <taxon>Bacillati</taxon>
        <taxon>Bacillota</taxon>
        <taxon>Clostridia</taxon>
        <taxon>Eubacteriales</taxon>
        <taxon>Oscillospiraceae</taxon>
        <taxon>Solibaculum</taxon>
    </lineage>
</organism>
<keyword evidence="2" id="KW-1185">Reference proteome</keyword>
<evidence type="ECO:0000313" key="1">
    <source>
        <dbReference type="EMBL" id="BCI60331.1"/>
    </source>
</evidence>
<gene>
    <name evidence="1" type="ORF">C12CBH8_09700</name>
</gene>
<dbReference type="KEGG" id="sman:C12CBH8_09700"/>
<evidence type="ECO:0000313" key="2">
    <source>
        <dbReference type="Proteomes" id="UP000593890"/>
    </source>
</evidence>